<accession>A0ABX5WZX7</accession>
<protein>
    <submittedName>
        <fullName evidence="2">CbrC family protein</fullName>
    </submittedName>
</protein>
<sequence>MKFEYFKFPEKFAFLIDSPMPCSLCGERGVWFDTGGYAGVEDIDCICSGCLKSGKLIELEIEPNLNFDDGSEAAKTITYKTPSLPTWQDTTWPIIDGEFPVFECIASTQDFKNKEEFLDSFIENDQKKKDIEWIWDALPEKVLNNYQEGGDLSVYLFILNGKKYWVWDAN</sequence>
<comment type="similarity">
    <text evidence="1">Belongs to the UPF0167 family.</text>
</comment>
<keyword evidence="3" id="KW-1185">Reference proteome</keyword>
<organism evidence="2 3">
    <name type="scientific">Shewanella psychropiezotolerans</name>
    <dbReference type="NCBI Taxonomy" id="2593655"/>
    <lineage>
        <taxon>Bacteria</taxon>
        <taxon>Pseudomonadati</taxon>
        <taxon>Pseudomonadota</taxon>
        <taxon>Gammaproteobacteria</taxon>
        <taxon>Alteromonadales</taxon>
        <taxon>Shewanellaceae</taxon>
        <taxon>Shewanella</taxon>
    </lineage>
</organism>
<evidence type="ECO:0000256" key="1">
    <source>
        <dbReference type="ARBA" id="ARBA00008525"/>
    </source>
</evidence>
<evidence type="ECO:0000313" key="2">
    <source>
        <dbReference type="EMBL" id="QDO84645.1"/>
    </source>
</evidence>
<gene>
    <name evidence="2" type="ORF">FM037_17270</name>
</gene>
<dbReference type="RefSeq" id="WP_144046996.1">
    <property type="nucleotide sequence ID" value="NZ_CP041614.1"/>
</dbReference>
<dbReference type="Proteomes" id="UP000315947">
    <property type="component" value="Chromosome"/>
</dbReference>
<dbReference type="InterPro" id="IPR005363">
    <property type="entry name" value="UPF0167"/>
</dbReference>
<proteinExistence type="inferred from homology"/>
<name>A0ABX5WZX7_9GAMM</name>
<reference evidence="2 3" key="1">
    <citation type="submission" date="2019-07" db="EMBL/GenBank/DDBJ databases">
        <title>Shewanella sp. YLB-06 whole genomic sequence.</title>
        <authorList>
            <person name="Yu L."/>
        </authorList>
    </citation>
    <scope>NUCLEOTIDE SEQUENCE [LARGE SCALE GENOMIC DNA]</scope>
    <source>
        <strain evidence="2 3">YLB-06</strain>
    </source>
</reference>
<evidence type="ECO:0000313" key="3">
    <source>
        <dbReference type="Proteomes" id="UP000315947"/>
    </source>
</evidence>
<dbReference type="EMBL" id="CP041614">
    <property type="protein sequence ID" value="QDO84645.1"/>
    <property type="molecule type" value="Genomic_DNA"/>
</dbReference>
<dbReference type="Pfam" id="PF03691">
    <property type="entry name" value="UPF0167"/>
    <property type="match status" value="1"/>
</dbReference>